<reference evidence="2" key="1">
    <citation type="submission" date="2017-09" db="EMBL/GenBank/DDBJ databases">
        <title>Depth-based differentiation of microbial function through sediment-hosted aquifers and enrichment of novel symbionts in the deep terrestrial subsurface.</title>
        <authorList>
            <person name="Probst A.J."/>
            <person name="Ladd B."/>
            <person name="Jarett J.K."/>
            <person name="Geller-Mcgrath D.E."/>
            <person name="Sieber C.M.K."/>
            <person name="Emerson J.B."/>
            <person name="Anantharaman K."/>
            <person name="Thomas B.C."/>
            <person name="Malmstrom R."/>
            <person name="Stieglmeier M."/>
            <person name="Klingl A."/>
            <person name="Woyke T."/>
            <person name="Ryan C.M."/>
            <person name="Banfield J.F."/>
        </authorList>
    </citation>
    <scope>NUCLEOTIDE SEQUENCE [LARGE SCALE GENOMIC DNA]</scope>
</reference>
<sequence>MKYYKIQFGFNESEYLPITANELPKALALFMEKTGRGIFESGAIRGQDIMRIVEDWHRAKSWHQGYKMLPEDFEEIKPLQEKYRETYNKAKLIAEFALKENRRDLLSKPPLEAFKELPQREMPKQISEGVKKLADKFKYNDP</sequence>
<gene>
    <name evidence="1" type="ORF">COU49_02525</name>
</gene>
<name>A0A2H0TB41_9BACT</name>
<evidence type="ECO:0000313" key="2">
    <source>
        <dbReference type="Proteomes" id="UP000230094"/>
    </source>
</evidence>
<protein>
    <submittedName>
        <fullName evidence="1">Uncharacterized protein</fullName>
    </submittedName>
</protein>
<proteinExistence type="predicted"/>
<dbReference type="AlphaFoldDB" id="A0A2H0TB41"/>
<dbReference type="Proteomes" id="UP000230094">
    <property type="component" value="Unassembled WGS sequence"/>
</dbReference>
<organism evidence="1 2">
    <name type="scientific">Candidatus Nomurabacteria bacterium CG10_big_fil_rev_8_21_14_0_10_35_16</name>
    <dbReference type="NCBI Taxonomy" id="1974731"/>
    <lineage>
        <taxon>Bacteria</taxon>
        <taxon>Candidatus Nomuraibacteriota</taxon>
    </lineage>
</organism>
<accession>A0A2H0TB41</accession>
<comment type="caution">
    <text evidence="1">The sequence shown here is derived from an EMBL/GenBank/DDBJ whole genome shotgun (WGS) entry which is preliminary data.</text>
</comment>
<dbReference type="EMBL" id="PFCQ01000013">
    <property type="protein sequence ID" value="PIR68197.1"/>
    <property type="molecule type" value="Genomic_DNA"/>
</dbReference>
<evidence type="ECO:0000313" key="1">
    <source>
        <dbReference type="EMBL" id="PIR68197.1"/>
    </source>
</evidence>